<dbReference type="eggNOG" id="COG1216">
    <property type="taxonomic scope" value="Bacteria"/>
</dbReference>
<accession>Q116A2</accession>
<evidence type="ECO:0000259" key="2">
    <source>
        <dbReference type="Pfam" id="PF00534"/>
    </source>
</evidence>
<name>Q116A2_TRIEI</name>
<dbReference type="Pfam" id="PF00535">
    <property type="entry name" value="Glycos_transf_2"/>
    <property type="match status" value="2"/>
</dbReference>
<dbReference type="Gene3D" id="3.40.50.2000">
    <property type="entry name" value="Glycogen Phosphorylase B"/>
    <property type="match status" value="2"/>
</dbReference>
<dbReference type="CDD" id="cd03801">
    <property type="entry name" value="GT4_PimA-like"/>
    <property type="match status" value="1"/>
</dbReference>
<dbReference type="GO" id="GO:0016757">
    <property type="term" value="F:glycosyltransferase activity"/>
    <property type="evidence" value="ECO:0007669"/>
    <property type="project" value="UniProtKB-KW"/>
</dbReference>
<dbReference type="eggNOG" id="COG3551">
    <property type="taxonomic scope" value="Bacteria"/>
</dbReference>
<feature type="coiled-coil region" evidence="1">
    <location>
        <begin position="496"/>
        <end position="628"/>
    </location>
</feature>
<evidence type="ECO:0000313" key="5">
    <source>
        <dbReference type="EMBL" id="ABG50672.1"/>
    </source>
</evidence>
<dbReference type="SUPFAM" id="SSF57997">
    <property type="entry name" value="Tropomyosin"/>
    <property type="match status" value="2"/>
</dbReference>
<dbReference type="CDD" id="cd04186">
    <property type="entry name" value="GT_2_like_c"/>
    <property type="match status" value="1"/>
</dbReference>
<protein>
    <submittedName>
        <fullName evidence="5">Glycosyl transferase, group 1</fullName>
    </submittedName>
</protein>
<gene>
    <name evidence="5" type="ordered locus">Tery_1360</name>
</gene>
<dbReference type="SUPFAM" id="SSF53448">
    <property type="entry name" value="Nucleotide-diphospho-sugar transferases"/>
    <property type="match status" value="2"/>
</dbReference>
<dbReference type="SUPFAM" id="SSF52540">
    <property type="entry name" value="P-loop containing nucleoside triphosphate hydrolases"/>
    <property type="match status" value="1"/>
</dbReference>
<feature type="domain" description="Glycosyltransferase 2-like" evidence="3">
    <location>
        <begin position="997"/>
        <end position="1158"/>
    </location>
</feature>
<feature type="domain" description="Glycosyltransferase 2-like" evidence="3">
    <location>
        <begin position="1257"/>
        <end position="1382"/>
    </location>
</feature>
<keyword evidence="1" id="KW-0175">Coiled coil</keyword>
<keyword evidence="5" id="KW-0808">Transferase</keyword>
<sequence>MKTTALIIAGMHRSGTSLTASLFQSLGVNIGEKLLGPELGNIRGHFEDIEFVELHKKILRSQHIDDLGSNLETQEIVVKKPNLKIARKLIKNRQEENEKSHKIWGWKDPRTTLFLNFWLKLLPDAKFIFVYRSPWEVVDSLYRRSTDKKLLDQPEIAVKMWLNYNQRILDFYQQCSAKCLIGKVDIIGRDPESFIQAVNEKFEMNLPAPSPEIFAESLLVKDISQTNKPSLIEKYFPETLETYQQLEKNGIGGDLEVNIQESKVKSESELWEFRDWFNIRCLEKQVSSLETDVEKWQKIFKEAQKKVGKLESELGETQQQINIRSVKLEESSKKIELLEIELGKTQVQLEGKVKNLQASQTKVVTLERTLGQTQSQLENNQTKLQESQQKIIRLEVDLGQTQTQFNNSKTRFKEALVKIFSLETELGKTQVQLEGTQIKFTESQKKLLGVETDFGQSQMKLERNQIKLGESQEKIGILETKLGQTTLRLNGNILKLQESQTKIQLLETEFGEAQRLLDGTQIKLLESQNKIQFLETEFGEAQRLLDGTQVKLLESQNKIQFLETELGQTQGVLGQTQATLQETQATLQETQTTLQETQTTLQETQTTLQETQTTLQETQATLQQTQAQLDAQHYETEMLRAEISGMKSSKFWKLREKWFSLKGKLKKKLKNLRGRFIFSIDSPINWKISNSQIEIVGWCFHNSILKIQNIRARVGTEVFFGKYGIPRPDVAQQYNDISTAQNSGFQISVQLSPGNYQLILEVEEKKGKWHELVTYPISISTVEANFDAPTNWQQREGVILFAGWCCHREEKITKLVLKYGDISVDCAYGLRRKDVEEIFPNWVGSGHSGFEVTVELPPGKWQVSLEAYLESGEIVGFPCSEVLQLKRYGFWEKAKDKFRQLSKFTQAIQKRISERKQRLGRIIPLPSELPSIARQILAIYRQQQKQGGDLLLPPGFVLPETVDVYDAWLAVNNWGDRSRQYLISRLESCRTPLPKISVVMPVYDPPLKFLHQGISSVLNQVYQNWEFCIADDCSSNPKIREILTERAKTDSRIKLTFRSENGNISAATNSAAELATGDFLLFLDNDDELTPDALGEVALYISQNSEIDFLYSDDDKISTEGKRFDPQFKPEYSPELLLSYMYIGHLCVVRKEIFDKIGGFRIGFEGSQDYDFALRATEISRQVGHLPLVLYHWRTTPGSTAISGGEKPKSFLAGQKALQESLIRRGVAGNIYQPDWAVREKLGIFKPTFPDQGDSVTIIIPTKNQVKLLKACVESLRKTTYQNYQIFVIDNESDEPETLEYLAGLKCLYSGEDNILVFPMKNTDGKFNFAAINNRAVEQVKTEYILFLNNDTEIISPYWLSQMMGYAKIPGVGAVGAKLIYPDKRIQHAGVIHGLHHGLAGHAFKLLHSENRGYLSQAFVSKNYSAVTAACMLTPRKLFLELGGFDEENFAVAYNDADYGYRLLKSGYRSVYCADAELIHKEGTSRGYSDNPQEEANYRRKYSQMIDGFYSPHLSLESDCFQIQPRRYFIRNLEVRSQKPEVFMNSGSSKKEPEINTQVKVDKSDKESEINNQTLEKNYPNESEINNQISYSTENFYTSQKEAFPRIKILMCSNSLDLTGAPLHQLEIALKLAKDGIVEPIIFSVNDGELREIYQQQNIQVIVKDNPLEHIYERHAYDTALTTFAQEIKSLNIDVMYINTLENFFMVDVAQMLNIPSVWNVHESEPWQTYFNRFGNEIAARALECFRYPYRIIFVSDATRNRYLPLNSHHNFTVIHNGLDLELLKKASAKWSRQEARSVLGVKEDEIVILLLGTVCERKGQHDLIRALSFMPEEERQKIKCFLVGDRPNLYSLKLHELVKNLPEEIQQRVEIVGETPETAKYYQAADIFVCTSRIESFPRVILEAMSYSLPIVTTPVFGIVEQVKPNINGLFYTPENPEELANVLTSLLIDEELRHKFATNAKYVLESLNNFAEMTETYGQIFQEAYFCRV</sequence>
<dbReference type="Gene3D" id="1.10.287.1490">
    <property type="match status" value="2"/>
</dbReference>
<dbReference type="InterPro" id="IPR001173">
    <property type="entry name" value="Glyco_trans_2-like"/>
</dbReference>
<feature type="domain" description="Glycosyltransferase subfamily 4-like N-terminal" evidence="4">
    <location>
        <begin position="1620"/>
        <end position="1782"/>
    </location>
</feature>
<dbReference type="CAZy" id="GT2">
    <property type="family name" value="Glycosyltransferase Family 2"/>
</dbReference>
<evidence type="ECO:0000259" key="3">
    <source>
        <dbReference type="Pfam" id="PF00535"/>
    </source>
</evidence>
<dbReference type="InterPro" id="IPR001296">
    <property type="entry name" value="Glyco_trans_1"/>
</dbReference>
<dbReference type="PANTHER" id="PTHR43179">
    <property type="entry name" value="RHAMNOSYLTRANSFERASE WBBL"/>
    <property type="match status" value="1"/>
</dbReference>
<proteinExistence type="predicted"/>
<dbReference type="Pfam" id="PF00534">
    <property type="entry name" value="Glycos_transf_1"/>
    <property type="match status" value="1"/>
</dbReference>
<dbReference type="PANTHER" id="PTHR43179:SF7">
    <property type="entry name" value="RHAMNOSYLTRANSFERASE WBBL"/>
    <property type="match status" value="1"/>
</dbReference>
<dbReference type="RefSeq" id="WP_011611051.1">
    <property type="nucleotide sequence ID" value="NC_008312.1"/>
</dbReference>
<organism evidence="5">
    <name type="scientific">Trichodesmium erythraeum (strain IMS101)</name>
    <dbReference type="NCBI Taxonomy" id="203124"/>
    <lineage>
        <taxon>Bacteria</taxon>
        <taxon>Bacillati</taxon>
        <taxon>Cyanobacteriota</taxon>
        <taxon>Cyanophyceae</taxon>
        <taxon>Oscillatoriophycideae</taxon>
        <taxon>Oscillatoriales</taxon>
        <taxon>Microcoleaceae</taxon>
        <taxon>Trichodesmium</taxon>
    </lineage>
</organism>
<dbReference type="SUPFAM" id="SSF53756">
    <property type="entry name" value="UDP-Glycosyltransferase/glycogen phosphorylase"/>
    <property type="match status" value="1"/>
</dbReference>
<dbReference type="Gene3D" id="3.40.50.300">
    <property type="entry name" value="P-loop containing nucleotide triphosphate hydrolases"/>
    <property type="match status" value="1"/>
</dbReference>
<evidence type="ECO:0000259" key="4">
    <source>
        <dbReference type="Pfam" id="PF13439"/>
    </source>
</evidence>
<reference evidence="5" key="1">
    <citation type="submission" date="2006-06" db="EMBL/GenBank/DDBJ databases">
        <title>Complete sequence of Trichodesmium erythraeum IMS101.</title>
        <authorList>
            <consortium name="US DOE Joint Genome Institute"/>
            <person name="Copeland A."/>
            <person name="Lucas S."/>
            <person name="Lapidus A."/>
            <person name="Barry K."/>
            <person name="Detter J.C."/>
            <person name="Glavina del Rio T."/>
            <person name="Hammon N."/>
            <person name="Israni S."/>
            <person name="Dalin E."/>
            <person name="Tice H."/>
            <person name="Pitluck S."/>
            <person name="Kiss H."/>
            <person name="Munk A.C."/>
            <person name="Brettin T."/>
            <person name="Bruce D."/>
            <person name="Han C."/>
            <person name="Tapia R."/>
            <person name="Gilna P."/>
            <person name="Schmutz J."/>
            <person name="Larimer F."/>
            <person name="Land M."/>
            <person name="Hauser L."/>
            <person name="Kyrpides N."/>
            <person name="Kim E."/>
            <person name="Richardson P."/>
        </authorList>
    </citation>
    <scope>NUCLEOTIDE SEQUENCE [LARGE SCALE GENOMIC DNA]</scope>
    <source>
        <strain evidence="5">IMS101</strain>
    </source>
</reference>
<dbReference type="KEGG" id="ter:Tery_1360"/>
<feature type="domain" description="Glycosyl transferase family 1" evidence="2">
    <location>
        <begin position="1793"/>
        <end position="1963"/>
    </location>
</feature>
<dbReference type="InterPro" id="IPR029044">
    <property type="entry name" value="Nucleotide-diphossugar_trans"/>
</dbReference>
<dbReference type="eggNOG" id="COG0438">
    <property type="taxonomic scope" value="Bacteria"/>
</dbReference>
<dbReference type="eggNOG" id="COG5185">
    <property type="taxonomic scope" value="Bacteria"/>
</dbReference>
<dbReference type="STRING" id="203124.Tery_1360"/>
<dbReference type="HOGENOM" id="CLU_232480_0_0_3"/>
<evidence type="ECO:0000256" key="1">
    <source>
        <dbReference type="SAM" id="Coils"/>
    </source>
</evidence>
<dbReference type="InterPro" id="IPR027417">
    <property type="entry name" value="P-loop_NTPase"/>
</dbReference>
<dbReference type="OrthoDB" id="9179784at2"/>
<dbReference type="InterPro" id="IPR028098">
    <property type="entry name" value="Glyco_trans_4-like_N"/>
</dbReference>
<dbReference type="EMBL" id="CP000393">
    <property type="protein sequence ID" value="ABG50672.1"/>
    <property type="molecule type" value="Genomic_DNA"/>
</dbReference>
<feature type="coiled-coil region" evidence="1">
    <location>
        <begin position="279"/>
        <end position="404"/>
    </location>
</feature>
<dbReference type="Pfam" id="PF13439">
    <property type="entry name" value="Glyco_transf_4"/>
    <property type="match status" value="1"/>
</dbReference>
<dbReference type="CDD" id="cd04184">
    <property type="entry name" value="GT2_RfbC_Mx_like"/>
    <property type="match status" value="1"/>
</dbReference>
<dbReference type="CAZy" id="GT4">
    <property type="family name" value="Glycosyltransferase Family 4"/>
</dbReference>
<dbReference type="Gene3D" id="3.90.550.10">
    <property type="entry name" value="Spore Coat Polysaccharide Biosynthesis Protein SpsA, Chain A"/>
    <property type="match status" value="2"/>
</dbReference>
<dbReference type="Pfam" id="PF13469">
    <property type="entry name" value="Sulfotransfer_3"/>
    <property type="match status" value="1"/>
</dbReference>